<name>A0A431UFY0_9BACI</name>
<dbReference type="Proteomes" id="UP000276349">
    <property type="component" value="Unassembled WGS sequence"/>
</dbReference>
<dbReference type="OrthoDB" id="1797229at2"/>
<accession>A0A431UFY0</accession>
<organism evidence="1 2">
    <name type="scientific">Lysinibacillus telephonicus</name>
    <dbReference type="NCBI Taxonomy" id="1714840"/>
    <lineage>
        <taxon>Bacteria</taxon>
        <taxon>Bacillati</taxon>
        <taxon>Bacillota</taxon>
        <taxon>Bacilli</taxon>
        <taxon>Bacillales</taxon>
        <taxon>Bacillaceae</taxon>
        <taxon>Lysinibacillus</taxon>
    </lineage>
</organism>
<evidence type="ECO:0000313" key="2">
    <source>
        <dbReference type="Proteomes" id="UP000276349"/>
    </source>
</evidence>
<reference evidence="1 2" key="1">
    <citation type="submission" date="2018-12" db="EMBL/GenBank/DDBJ databases">
        <authorList>
            <person name="Yu L."/>
        </authorList>
    </citation>
    <scope>NUCLEOTIDE SEQUENCE [LARGE SCALE GENOMIC DNA]</scope>
    <source>
        <strain evidence="1 2">S5H2222</strain>
    </source>
</reference>
<gene>
    <name evidence="1" type="ORF">EKG35_17875</name>
</gene>
<proteinExistence type="predicted"/>
<dbReference type="RefSeq" id="WP_126295909.1">
    <property type="nucleotide sequence ID" value="NZ_CP185866.1"/>
</dbReference>
<sequence length="200" mass="23341">MKRKPRPTDHYDENLIHIDEHICALLKLRKGLSNNPGIPSDDVISEWALKYELYEDFLYQLFGTMKYENLFKSRIEPTGFRKNLSVLKSVEVGERIYTVTVIKQYENASVIQLHIDWDEPDDSSIDLISKCRNSNFELFISEEYDCRKGRAGGRQGYYSYSFIVTPPLPDEISGFDFVFKEYNDNLKEKPTGLEIVMCLE</sequence>
<dbReference type="AlphaFoldDB" id="A0A431UFY0"/>
<keyword evidence="2" id="KW-1185">Reference proteome</keyword>
<dbReference type="EMBL" id="RXNR01000078">
    <property type="protein sequence ID" value="RTQ88456.1"/>
    <property type="molecule type" value="Genomic_DNA"/>
</dbReference>
<protein>
    <submittedName>
        <fullName evidence="1">Uncharacterized protein</fullName>
    </submittedName>
</protein>
<evidence type="ECO:0000313" key="1">
    <source>
        <dbReference type="EMBL" id="RTQ88456.1"/>
    </source>
</evidence>
<comment type="caution">
    <text evidence="1">The sequence shown here is derived from an EMBL/GenBank/DDBJ whole genome shotgun (WGS) entry which is preliminary data.</text>
</comment>